<evidence type="ECO:0000256" key="1">
    <source>
        <dbReference type="ARBA" id="ARBA00006484"/>
    </source>
</evidence>
<name>A0A4R6RJL5_9HYPH</name>
<dbReference type="PANTHER" id="PTHR43669:SF6">
    <property type="entry name" value="DECAPRENYLPHOSPHORYL-2-KETO-BETA-D-ERYTHRO-PENTOSE REDUCTASE"/>
    <property type="match status" value="1"/>
</dbReference>
<dbReference type="OrthoDB" id="335726at2"/>
<sequence length="253" mass="26579">MSNDAAPGRTIVILGALSAIAEASARRWAAEGAHLVLLARDPERLEAVAADLRVRGARVDTVAADLATVDAAATIDRIVAEHGRIDVALLAYGVLGEQARAERDPAEALRILQTDFTSAAGWCLALANVLERRGGGVLVVVGSVAGDRGRASNYVYGAAKGGLGILVQGIAHRLARSGARAVLVKPGFVDTPMTAHIARKGPLWAKPEAIAAAIVASSRAARGPVVVYAPWFWRWVMLAVRLVPAALFHRTRL</sequence>
<proteinExistence type="inferred from homology"/>
<protein>
    <submittedName>
        <fullName evidence="3">Short-subunit dehydrogenase</fullName>
    </submittedName>
</protein>
<dbReference type="InterPro" id="IPR020904">
    <property type="entry name" value="Sc_DH/Rdtase_CS"/>
</dbReference>
<gene>
    <name evidence="3" type="ORF">EDD54_0705</name>
</gene>
<evidence type="ECO:0000313" key="4">
    <source>
        <dbReference type="Proteomes" id="UP000294547"/>
    </source>
</evidence>
<dbReference type="CDD" id="cd05233">
    <property type="entry name" value="SDR_c"/>
    <property type="match status" value="1"/>
</dbReference>
<dbReference type="PRINTS" id="PR00081">
    <property type="entry name" value="GDHRDH"/>
</dbReference>
<dbReference type="SUPFAM" id="SSF51735">
    <property type="entry name" value="NAD(P)-binding Rossmann-fold domains"/>
    <property type="match status" value="1"/>
</dbReference>
<dbReference type="Gene3D" id="3.40.50.720">
    <property type="entry name" value="NAD(P)-binding Rossmann-like Domain"/>
    <property type="match status" value="1"/>
</dbReference>
<evidence type="ECO:0000256" key="2">
    <source>
        <dbReference type="ARBA" id="ARBA00023002"/>
    </source>
</evidence>
<dbReference type="EMBL" id="SNXY01000006">
    <property type="protein sequence ID" value="TDP86821.1"/>
    <property type="molecule type" value="Genomic_DNA"/>
</dbReference>
<dbReference type="Pfam" id="PF00106">
    <property type="entry name" value="adh_short"/>
    <property type="match status" value="1"/>
</dbReference>
<evidence type="ECO:0000313" key="3">
    <source>
        <dbReference type="EMBL" id="TDP86821.1"/>
    </source>
</evidence>
<dbReference type="InterPro" id="IPR002347">
    <property type="entry name" value="SDR_fam"/>
</dbReference>
<organism evidence="3 4">
    <name type="scientific">Oharaeibacter diazotrophicus</name>
    <dbReference type="NCBI Taxonomy" id="1920512"/>
    <lineage>
        <taxon>Bacteria</taxon>
        <taxon>Pseudomonadati</taxon>
        <taxon>Pseudomonadota</taxon>
        <taxon>Alphaproteobacteria</taxon>
        <taxon>Hyphomicrobiales</taxon>
        <taxon>Pleomorphomonadaceae</taxon>
        <taxon>Oharaeibacter</taxon>
    </lineage>
</organism>
<dbReference type="AlphaFoldDB" id="A0A4R6RJL5"/>
<dbReference type="RefSeq" id="WP_126536530.1">
    <property type="nucleotide sequence ID" value="NZ_BSPM01000008.1"/>
</dbReference>
<accession>A0A4R6RJL5</accession>
<comment type="similarity">
    <text evidence="1">Belongs to the short-chain dehydrogenases/reductases (SDR) family.</text>
</comment>
<keyword evidence="2" id="KW-0560">Oxidoreductase</keyword>
<keyword evidence="4" id="KW-1185">Reference proteome</keyword>
<dbReference type="PANTHER" id="PTHR43669">
    <property type="entry name" value="5-KETO-D-GLUCONATE 5-REDUCTASE"/>
    <property type="match status" value="1"/>
</dbReference>
<comment type="caution">
    <text evidence="3">The sequence shown here is derived from an EMBL/GenBank/DDBJ whole genome shotgun (WGS) entry which is preliminary data.</text>
</comment>
<dbReference type="InterPro" id="IPR036291">
    <property type="entry name" value="NAD(P)-bd_dom_sf"/>
</dbReference>
<dbReference type="Proteomes" id="UP000294547">
    <property type="component" value="Unassembled WGS sequence"/>
</dbReference>
<dbReference type="GO" id="GO:0016491">
    <property type="term" value="F:oxidoreductase activity"/>
    <property type="evidence" value="ECO:0007669"/>
    <property type="project" value="UniProtKB-KW"/>
</dbReference>
<dbReference type="PROSITE" id="PS00061">
    <property type="entry name" value="ADH_SHORT"/>
    <property type="match status" value="1"/>
</dbReference>
<reference evidence="3 4" key="1">
    <citation type="submission" date="2019-03" db="EMBL/GenBank/DDBJ databases">
        <title>Genomic Encyclopedia of Type Strains, Phase IV (KMG-IV): sequencing the most valuable type-strain genomes for metagenomic binning, comparative biology and taxonomic classification.</title>
        <authorList>
            <person name="Goeker M."/>
        </authorList>
    </citation>
    <scope>NUCLEOTIDE SEQUENCE [LARGE SCALE GENOMIC DNA]</scope>
    <source>
        <strain evidence="3 4">DSM 102969</strain>
    </source>
</reference>